<comment type="caution">
    <text evidence="2">The sequence shown here is derived from an EMBL/GenBank/DDBJ whole genome shotgun (WGS) entry which is preliminary data.</text>
</comment>
<dbReference type="OrthoDB" id="1806at2759"/>
<keyword evidence="3" id="KW-1185">Reference proteome</keyword>
<sequence>MAAAACQLPGLPGMYGLGIRIAVYTQWLGAVLMSHVDESSLPNVRILGLLLSASIALSLVLHIADKALQAAEIYITLLLGTGIYLPLVPVYLVRGLTLWHPRWDPLCWSTEKSAPAVAIGNLSLLLSMASVGVWFHATFLPAASPGDCVQYAFFLFFKVSLYHEASVAFHVILYLCMILVCAEIIMRKAGFRVKNWRQARRRFRRARSSRYNHDYTWKIICTFSNTTVVCILIAAVEFTVRWNRLGGGVNSFDTAAQIIPALLSIVCVARVVFHSYREFVRGSESDDSSTPPVCYHTIVAPPSCPTVPSHAPSPFSSSSSSLREDLPYDWTKTFRGQAVDVKTPSRAHTA</sequence>
<evidence type="ECO:0000313" key="3">
    <source>
        <dbReference type="Proteomes" id="UP000029964"/>
    </source>
</evidence>
<reference evidence="3" key="1">
    <citation type="journal article" date="2014" name="Genome Announc.">
        <title>Genome sequence and annotation of Acremonium chrysogenum, producer of the beta-lactam antibiotic cephalosporin C.</title>
        <authorList>
            <person name="Terfehr D."/>
            <person name="Dahlmann T.A."/>
            <person name="Specht T."/>
            <person name="Zadra I."/>
            <person name="Kuernsteiner H."/>
            <person name="Kueck U."/>
        </authorList>
    </citation>
    <scope>NUCLEOTIDE SEQUENCE [LARGE SCALE GENOMIC DNA]</scope>
    <source>
        <strain evidence="3">ATCC 11550 / CBS 779.69 / DSM 880 / IAM 14645 / JCM 23072 / IMI 49137</strain>
    </source>
</reference>
<dbReference type="HOGENOM" id="CLU_059578_0_0_1"/>
<dbReference type="Proteomes" id="UP000029964">
    <property type="component" value="Unassembled WGS sequence"/>
</dbReference>
<dbReference type="STRING" id="857340.A0A086SVB6"/>
<dbReference type="AlphaFoldDB" id="A0A086SVB6"/>
<proteinExistence type="predicted"/>
<feature type="transmembrane region" description="Helical" evidence="1">
    <location>
        <begin position="215"/>
        <end position="235"/>
    </location>
</feature>
<feature type="transmembrane region" description="Helical" evidence="1">
    <location>
        <begin position="167"/>
        <end position="186"/>
    </location>
</feature>
<keyword evidence="1" id="KW-1133">Transmembrane helix</keyword>
<keyword evidence="1" id="KW-0472">Membrane</keyword>
<accession>A0A086SVB6</accession>
<gene>
    <name evidence="2" type="ORF">ACRE_082430</name>
</gene>
<feature type="transmembrane region" description="Helical" evidence="1">
    <location>
        <begin position="46"/>
        <end position="64"/>
    </location>
</feature>
<feature type="transmembrane region" description="Helical" evidence="1">
    <location>
        <begin position="255"/>
        <end position="273"/>
    </location>
</feature>
<dbReference type="EMBL" id="JPKY01000149">
    <property type="protein sequence ID" value="KFH41048.1"/>
    <property type="molecule type" value="Genomic_DNA"/>
</dbReference>
<evidence type="ECO:0000256" key="1">
    <source>
        <dbReference type="SAM" id="Phobius"/>
    </source>
</evidence>
<feature type="transmembrane region" description="Helical" evidence="1">
    <location>
        <begin position="114"/>
        <end position="135"/>
    </location>
</feature>
<name>A0A086SVB6_HAPC1</name>
<keyword evidence="1" id="KW-0812">Transmembrane</keyword>
<organism evidence="2 3">
    <name type="scientific">Hapsidospora chrysogenum (strain ATCC 11550 / CBS 779.69 / DSM 880 / IAM 14645 / JCM 23072 / IMI 49137)</name>
    <name type="common">Acremonium chrysogenum</name>
    <dbReference type="NCBI Taxonomy" id="857340"/>
    <lineage>
        <taxon>Eukaryota</taxon>
        <taxon>Fungi</taxon>
        <taxon>Dikarya</taxon>
        <taxon>Ascomycota</taxon>
        <taxon>Pezizomycotina</taxon>
        <taxon>Sordariomycetes</taxon>
        <taxon>Hypocreomycetidae</taxon>
        <taxon>Hypocreales</taxon>
        <taxon>Bionectriaceae</taxon>
        <taxon>Hapsidospora</taxon>
    </lineage>
</organism>
<evidence type="ECO:0000313" key="2">
    <source>
        <dbReference type="EMBL" id="KFH41048.1"/>
    </source>
</evidence>
<protein>
    <submittedName>
        <fullName evidence="2">Uncharacterized protein</fullName>
    </submittedName>
</protein>
<feature type="transmembrane region" description="Helical" evidence="1">
    <location>
        <begin position="17"/>
        <end position="34"/>
    </location>
</feature>
<feature type="transmembrane region" description="Helical" evidence="1">
    <location>
        <begin position="70"/>
        <end position="93"/>
    </location>
</feature>